<proteinExistence type="predicted"/>
<dbReference type="InterPro" id="IPR027417">
    <property type="entry name" value="P-loop_NTPase"/>
</dbReference>
<feature type="domain" description="Endonuclease GajA/Old nuclease/RecF-like AAA" evidence="1">
    <location>
        <begin position="154"/>
        <end position="302"/>
    </location>
</feature>
<sequence>MIIIQSIEIINFRSIVKLDKGLTLNNLNIVVGQNDIGKSNFLKALNLFFNGETEIGNQYRFIDDFSKYARTPNKKAEEITIKITFLTPKRFKDKDAVVWTKIWRKEGLHKDEIKTINGKVLPGRSGALQWLKKLKYKYVPAIRGVEYFNHLMGELHDSLSEITPTAFNDASSNFIEALKNEVEVLVDNITAELGYTSQIGMPTNFKSLFSTLDFSLDKGGVVISLNKRGDGIKAQHIPIILKFISNHYKSITGQAVINPDTIWGFEEPENNLEMGNAFKLAKIFAGFSTDLQIFINTHSPAFYSLSKDFPEITNLYLVKTESEETGTKLFKVDDTQVFDKEVGILPIITDYIAKEVELRQIAELKAQELEKLKSNTRTLVLSEDQDLSFVKKLFEIQGFDIESTEFISYENRTNLLAAMQSCKIKLTDKPDLRHIIFHRDSDFFDNDEPDKDRVKERLINLNKSSDIKFHLFQTEYYDIESYFINSAHINSLYPNFSIEEIEQKINESTEEAKDKSLDKLYNKIAVYQKEAEYNGEAYKFSYPKTIKKLKEQYEANPKRYRYGKTVLGILIGKLQNGYENIDLLQKTDKITIPQLKKIVEE</sequence>
<evidence type="ECO:0000259" key="1">
    <source>
        <dbReference type="Pfam" id="PF13175"/>
    </source>
</evidence>
<dbReference type="Proteomes" id="UP000238157">
    <property type="component" value="Unassembled WGS sequence"/>
</dbReference>
<dbReference type="SUPFAM" id="SSF52540">
    <property type="entry name" value="P-loop containing nucleoside triphosphate hydrolases"/>
    <property type="match status" value="1"/>
</dbReference>
<organism evidence="2 3">
    <name type="scientific">Mongoliibacter ruber</name>
    <dbReference type="NCBI Taxonomy" id="1750599"/>
    <lineage>
        <taxon>Bacteria</taxon>
        <taxon>Pseudomonadati</taxon>
        <taxon>Bacteroidota</taxon>
        <taxon>Cytophagia</taxon>
        <taxon>Cytophagales</taxon>
        <taxon>Cyclobacteriaceae</taxon>
        <taxon>Mongoliibacter</taxon>
    </lineage>
</organism>
<evidence type="ECO:0000313" key="3">
    <source>
        <dbReference type="Proteomes" id="UP000238157"/>
    </source>
</evidence>
<dbReference type="AlphaFoldDB" id="A0A2T0WF47"/>
<dbReference type="RefSeq" id="WP_106135161.1">
    <property type="nucleotide sequence ID" value="NZ_PVTR01000013.1"/>
</dbReference>
<dbReference type="PANTHER" id="PTHR43581:SF4">
    <property type="entry name" value="ATP_GTP PHOSPHATASE"/>
    <property type="match status" value="1"/>
</dbReference>
<feature type="domain" description="Endonuclease GajA/Old nuclease/RecF-like AAA" evidence="1">
    <location>
        <begin position="4"/>
        <end position="116"/>
    </location>
</feature>
<dbReference type="PANTHER" id="PTHR43581">
    <property type="entry name" value="ATP/GTP PHOSPHATASE"/>
    <property type="match status" value="1"/>
</dbReference>
<dbReference type="Pfam" id="PF13175">
    <property type="entry name" value="AAA_15"/>
    <property type="match status" value="2"/>
</dbReference>
<dbReference type="InterPro" id="IPR051396">
    <property type="entry name" value="Bact_Antivir_Def_Nuclease"/>
</dbReference>
<dbReference type="InterPro" id="IPR041685">
    <property type="entry name" value="AAA_GajA/Old/RecF-like"/>
</dbReference>
<gene>
    <name evidence="2" type="ORF">CLW00_11392</name>
</gene>
<accession>A0A2T0WF47</accession>
<name>A0A2T0WF47_9BACT</name>
<reference evidence="2 3" key="1">
    <citation type="submission" date="2018-03" db="EMBL/GenBank/DDBJ databases">
        <title>Genomic Encyclopedia of Archaeal and Bacterial Type Strains, Phase II (KMG-II): from individual species to whole genera.</title>
        <authorList>
            <person name="Goeker M."/>
        </authorList>
    </citation>
    <scope>NUCLEOTIDE SEQUENCE [LARGE SCALE GENOMIC DNA]</scope>
    <source>
        <strain evidence="2 3">DSM 27929</strain>
    </source>
</reference>
<keyword evidence="3" id="KW-1185">Reference proteome</keyword>
<dbReference type="OrthoDB" id="9792800at2"/>
<dbReference type="Gene3D" id="3.40.50.300">
    <property type="entry name" value="P-loop containing nucleotide triphosphate hydrolases"/>
    <property type="match status" value="1"/>
</dbReference>
<comment type="caution">
    <text evidence="2">The sequence shown here is derived from an EMBL/GenBank/DDBJ whole genome shotgun (WGS) entry which is preliminary data.</text>
</comment>
<dbReference type="EMBL" id="PVTR01000013">
    <property type="protein sequence ID" value="PRY85343.1"/>
    <property type="molecule type" value="Genomic_DNA"/>
</dbReference>
<protein>
    <submittedName>
        <fullName evidence="2">AAA ATPase-like protein</fullName>
    </submittedName>
</protein>
<evidence type="ECO:0000313" key="2">
    <source>
        <dbReference type="EMBL" id="PRY85343.1"/>
    </source>
</evidence>